<dbReference type="PRINTS" id="PR00111">
    <property type="entry name" value="ABHYDROLASE"/>
</dbReference>
<dbReference type="Pfam" id="PF12146">
    <property type="entry name" value="Hydrolase_4"/>
    <property type="match status" value="1"/>
</dbReference>
<evidence type="ECO:0000313" key="3">
    <source>
        <dbReference type="Proteomes" id="UP000245383"/>
    </source>
</evidence>
<gene>
    <name evidence="2" type="ORF">BB561_003590</name>
</gene>
<dbReference type="InterPro" id="IPR029058">
    <property type="entry name" value="AB_hydrolase_fold"/>
</dbReference>
<accession>A0A2T9YKJ5</accession>
<dbReference type="STRING" id="133385.A0A2T9YKJ5"/>
<keyword evidence="3" id="KW-1185">Reference proteome</keyword>
<dbReference type="InterPro" id="IPR022742">
    <property type="entry name" value="Hydrolase_4"/>
</dbReference>
<organism evidence="2 3">
    <name type="scientific">Smittium simulii</name>
    <dbReference type="NCBI Taxonomy" id="133385"/>
    <lineage>
        <taxon>Eukaryota</taxon>
        <taxon>Fungi</taxon>
        <taxon>Fungi incertae sedis</taxon>
        <taxon>Zoopagomycota</taxon>
        <taxon>Kickxellomycotina</taxon>
        <taxon>Harpellomycetes</taxon>
        <taxon>Harpellales</taxon>
        <taxon>Legeriomycetaceae</taxon>
        <taxon>Smittium</taxon>
    </lineage>
</organism>
<evidence type="ECO:0000259" key="1">
    <source>
        <dbReference type="Pfam" id="PF12146"/>
    </source>
</evidence>
<reference evidence="2 3" key="1">
    <citation type="journal article" date="2018" name="MBio">
        <title>Comparative Genomics Reveals the Core Gene Toolbox for the Fungus-Insect Symbiosis.</title>
        <authorList>
            <person name="Wang Y."/>
            <person name="Stata M."/>
            <person name="Wang W."/>
            <person name="Stajich J.E."/>
            <person name="White M.M."/>
            <person name="Moncalvo J.M."/>
        </authorList>
    </citation>
    <scope>NUCLEOTIDE SEQUENCE [LARGE SCALE GENOMIC DNA]</scope>
    <source>
        <strain evidence="2 3">SWE-8-4</strain>
    </source>
</reference>
<protein>
    <recommendedName>
        <fullName evidence="1">Serine aminopeptidase S33 domain-containing protein</fullName>
    </recommendedName>
</protein>
<dbReference type="AlphaFoldDB" id="A0A2T9YKJ5"/>
<dbReference type="Gene3D" id="3.40.50.1820">
    <property type="entry name" value="alpha/beta hydrolase"/>
    <property type="match status" value="1"/>
</dbReference>
<dbReference type="SUPFAM" id="SSF53474">
    <property type="entry name" value="alpha/beta-Hydrolases"/>
    <property type="match status" value="1"/>
</dbReference>
<feature type="domain" description="Serine aminopeptidase S33" evidence="1">
    <location>
        <begin position="37"/>
        <end position="279"/>
    </location>
</feature>
<dbReference type="EMBL" id="MBFR01000147">
    <property type="protein sequence ID" value="PVU92853.1"/>
    <property type="molecule type" value="Genomic_DNA"/>
</dbReference>
<comment type="caution">
    <text evidence="2">The sequence shown here is derived from an EMBL/GenBank/DDBJ whole genome shotgun (WGS) entry which is preliminary data.</text>
</comment>
<evidence type="ECO:0000313" key="2">
    <source>
        <dbReference type="EMBL" id="PVU92853.1"/>
    </source>
</evidence>
<dbReference type="InterPro" id="IPR000073">
    <property type="entry name" value="AB_hydrolase_1"/>
</dbReference>
<dbReference type="InterPro" id="IPR051044">
    <property type="entry name" value="MAG_DAG_Lipase"/>
</dbReference>
<dbReference type="PANTHER" id="PTHR11614">
    <property type="entry name" value="PHOSPHOLIPASE-RELATED"/>
    <property type="match status" value="1"/>
</dbReference>
<dbReference type="Proteomes" id="UP000245383">
    <property type="component" value="Unassembled WGS sequence"/>
</dbReference>
<sequence>MSVEDNLSDTTFDNEIVEWVEHNKTTFYTRLYKTENQPKAILFIIHGFGEHSDRYQDMARALVQKGIQVFAFDLKGFGKTGRKGGQLGHLGLFANTFQTIDFFINRQKIDNIPNFVYGHSMGGSIVLNFCADKLFSKNIKGVIASAPALALNPKDSYPGIVKKILIGLVYVFPTFPMTISLDDNNLTSNKEELQKYRTSIYNFGKTSLQTASQLLIEGEACRKTKCKEFATPVLVIHAKNDPITISSGSQHFYDNLPANLDKKIVIFESKYHELHFEDEFKDKLVEMYSEWILERI</sequence>
<dbReference type="OrthoDB" id="10249433at2759"/>
<proteinExistence type="predicted"/>
<name>A0A2T9YKJ5_9FUNG</name>